<gene>
    <name evidence="8" type="ORF">PHMEG_00016533</name>
</gene>
<dbReference type="Proteomes" id="UP000198211">
    <property type="component" value="Unassembled WGS sequence"/>
</dbReference>
<keyword evidence="3" id="KW-0540">Nuclease</keyword>
<evidence type="ECO:0000256" key="4">
    <source>
        <dbReference type="ARBA" id="ARBA00022759"/>
    </source>
</evidence>
<keyword evidence="6" id="KW-0695">RNA-directed DNA polymerase</keyword>
<evidence type="ECO:0000256" key="3">
    <source>
        <dbReference type="ARBA" id="ARBA00022722"/>
    </source>
</evidence>
<dbReference type="PANTHER" id="PTHR37984:SF5">
    <property type="entry name" value="PROTEIN NYNRIN-LIKE"/>
    <property type="match status" value="1"/>
</dbReference>
<keyword evidence="5" id="KW-0378">Hydrolase</keyword>
<comment type="caution">
    <text evidence="8">The sequence shown here is derived from an EMBL/GenBank/DDBJ whole genome shotgun (WGS) entry which is preliminary data.</text>
</comment>
<dbReference type="GO" id="GO:0016787">
    <property type="term" value="F:hydrolase activity"/>
    <property type="evidence" value="ECO:0007669"/>
    <property type="project" value="UniProtKB-KW"/>
</dbReference>
<dbReference type="AlphaFoldDB" id="A0A225VYS7"/>
<feature type="domain" description="Reverse transcriptase RNase H-like" evidence="7">
    <location>
        <begin position="6"/>
        <end position="120"/>
    </location>
</feature>
<evidence type="ECO:0000256" key="1">
    <source>
        <dbReference type="ARBA" id="ARBA00022679"/>
    </source>
</evidence>
<dbReference type="GO" id="GO:0003964">
    <property type="term" value="F:RNA-directed DNA polymerase activity"/>
    <property type="evidence" value="ECO:0007669"/>
    <property type="project" value="UniProtKB-KW"/>
</dbReference>
<dbReference type="Pfam" id="PF17917">
    <property type="entry name" value="RT_RNaseH"/>
    <property type="match status" value="1"/>
</dbReference>
<dbReference type="PANTHER" id="PTHR37984">
    <property type="entry name" value="PROTEIN CBG26694"/>
    <property type="match status" value="1"/>
</dbReference>
<evidence type="ECO:0000313" key="9">
    <source>
        <dbReference type="Proteomes" id="UP000198211"/>
    </source>
</evidence>
<keyword evidence="4" id="KW-0255">Endonuclease</keyword>
<keyword evidence="2" id="KW-0548">Nucleotidyltransferase</keyword>
<evidence type="ECO:0000313" key="8">
    <source>
        <dbReference type="EMBL" id="OWZ10596.1"/>
    </source>
</evidence>
<dbReference type="SUPFAM" id="SSF56672">
    <property type="entry name" value="DNA/RNA polymerases"/>
    <property type="match status" value="1"/>
</dbReference>
<dbReference type="InterPro" id="IPR041373">
    <property type="entry name" value="RT_RNaseH"/>
</dbReference>
<evidence type="ECO:0000256" key="6">
    <source>
        <dbReference type="ARBA" id="ARBA00022918"/>
    </source>
</evidence>
<dbReference type="EMBL" id="NBNE01002397">
    <property type="protein sequence ID" value="OWZ10596.1"/>
    <property type="molecule type" value="Genomic_DNA"/>
</dbReference>
<protein>
    <recommendedName>
        <fullName evidence="7">Reverse transcriptase RNase H-like domain-containing protein</fullName>
    </recommendedName>
</protein>
<dbReference type="InterPro" id="IPR043502">
    <property type="entry name" value="DNA/RNA_pol_sf"/>
</dbReference>
<name>A0A225VYS7_9STRA</name>
<dbReference type="InterPro" id="IPR050951">
    <property type="entry name" value="Retrovirus_Pol_polyprotein"/>
</dbReference>
<reference evidence="9" key="1">
    <citation type="submission" date="2017-03" db="EMBL/GenBank/DDBJ databases">
        <title>Phytopthora megakarya and P. palmivora, two closely related causual agents of cacao black pod achieved similar genome size and gene model numbers by different mechanisms.</title>
        <authorList>
            <person name="Ali S."/>
            <person name="Shao J."/>
            <person name="Larry D.J."/>
            <person name="Kronmiller B."/>
            <person name="Shen D."/>
            <person name="Strem M.D."/>
            <person name="Melnick R.L."/>
            <person name="Guiltinan M.J."/>
            <person name="Tyler B.M."/>
            <person name="Meinhardt L.W."/>
            <person name="Bailey B.A."/>
        </authorList>
    </citation>
    <scope>NUCLEOTIDE SEQUENCE [LARGE SCALE GENOMIC DNA]</scope>
    <source>
        <strain evidence="9">zdho120</strain>
    </source>
</reference>
<proteinExistence type="predicted"/>
<sequence length="239" mass="27411">MASPNPDAELLVFTDASLTGYSIVVTQVVNWDPSLPVAKQRYEMIIWKGGTFKHNELNWTIVEKEAYPIVKTCHDLEYLLLRPKGFRLYCDHANLVYIFAPHDALKKHVQDRLQRWAMRLCGLHYVIEHIAGEENLWADIVSRWHTREGVKVTAVQTRSRHIVPMTAVSQLRMLSDEHFVFSTIDEIREAQQAAGRERSRLRVTLEEENGVATVDDRAPRTPICGCSCWTAWVSGAKNQ</sequence>
<keyword evidence="1" id="KW-0808">Transferase</keyword>
<dbReference type="GO" id="GO:0004519">
    <property type="term" value="F:endonuclease activity"/>
    <property type="evidence" value="ECO:0007669"/>
    <property type="project" value="UniProtKB-KW"/>
</dbReference>
<evidence type="ECO:0000259" key="7">
    <source>
        <dbReference type="Pfam" id="PF17917"/>
    </source>
</evidence>
<keyword evidence="9" id="KW-1185">Reference proteome</keyword>
<organism evidence="8 9">
    <name type="scientific">Phytophthora megakarya</name>
    <dbReference type="NCBI Taxonomy" id="4795"/>
    <lineage>
        <taxon>Eukaryota</taxon>
        <taxon>Sar</taxon>
        <taxon>Stramenopiles</taxon>
        <taxon>Oomycota</taxon>
        <taxon>Peronosporomycetes</taxon>
        <taxon>Peronosporales</taxon>
        <taxon>Peronosporaceae</taxon>
        <taxon>Phytophthora</taxon>
    </lineage>
</organism>
<evidence type="ECO:0000256" key="2">
    <source>
        <dbReference type="ARBA" id="ARBA00022695"/>
    </source>
</evidence>
<evidence type="ECO:0000256" key="5">
    <source>
        <dbReference type="ARBA" id="ARBA00022801"/>
    </source>
</evidence>
<dbReference type="OrthoDB" id="121795at2759"/>
<accession>A0A225VYS7</accession>